<sequence>MKQKIINPNKGIEPVEQDKPSDDAVLHSADEIDAPNIYLPGYSDPFMPVLDLTFVFDELKKMVNGWFLSKSERTINKKRGA</sequence>
<keyword evidence="3" id="KW-1185">Reference proteome</keyword>
<evidence type="ECO:0000313" key="2">
    <source>
        <dbReference type="EMBL" id="PSL29128.1"/>
    </source>
</evidence>
<feature type="region of interest" description="Disordered" evidence="1">
    <location>
        <begin position="1"/>
        <end position="23"/>
    </location>
</feature>
<dbReference type="Proteomes" id="UP000240978">
    <property type="component" value="Unassembled WGS sequence"/>
</dbReference>
<evidence type="ECO:0000256" key="1">
    <source>
        <dbReference type="SAM" id="MobiDB-lite"/>
    </source>
</evidence>
<proteinExistence type="predicted"/>
<reference evidence="2 3" key="1">
    <citation type="submission" date="2018-03" db="EMBL/GenBank/DDBJ databases">
        <title>Genomic Encyclopedia of Archaeal and Bacterial Type Strains, Phase II (KMG-II): from individual species to whole genera.</title>
        <authorList>
            <person name="Goeker M."/>
        </authorList>
    </citation>
    <scope>NUCLEOTIDE SEQUENCE [LARGE SCALE GENOMIC DNA]</scope>
    <source>
        <strain evidence="2 3">DSM 18107</strain>
    </source>
</reference>
<dbReference type="EMBL" id="PYGK01000007">
    <property type="protein sequence ID" value="PSL29128.1"/>
    <property type="molecule type" value="Genomic_DNA"/>
</dbReference>
<organism evidence="2 3">
    <name type="scientific">Chitinophaga ginsengisoli</name>
    <dbReference type="NCBI Taxonomy" id="363837"/>
    <lineage>
        <taxon>Bacteria</taxon>
        <taxon>Pseudomonadati</taxon>
        <taxon>Bacteroidota</taxon>
        <taxon>Chitinophagia</taxon>
        <taxon>Chitinophagales</taxon>
        <taxon>Chitinophagaceae</taxon>
        <taxon>Chitinophaga</taxon>
    </lineage>
</organism>
<dbReference type="OrthoDB" id="1273943at2"/>
<dbReference type="AlphaFoldDB" id="A0A2P8G581"/>
<protein>
    <submittedName>
        <fullName evidence="2">Uncharacterized protein</fullName>
    </submittedName>
</protein>
<name>A0A2P8G581_9BACT</name>
<gene>
    <name evidence="2" type="ORF">CLV42_107275</name>
</gene>
<accession>A0A2P8G581</accession>
<dbReference type="RefSeq" id="WP_106603502.1">
    <property type="nucleotide sequence ID" value="NZ_PYGK01000007.1"/>
</dbReference>
<comment type="caution">
    <text evidence="2">The sequence shown here is derived from an EMBL/GenBank/DDBJ whole genome shotgun (WGS) entry which is preliminary data.</text>
</comment>
<evidence type="ECO:0000313" key="3">
    <source>
        <dbReference type="Proteomes" id="UP000240978"/>
    </source>
</evidence>